<dbReference type="PROSITE" id="PS00107">
    <property type="entry name" value="PROTEIN_KINASE_ATP"/>
    <property type="match status" value="1"/>
</dbReference>
<feature type="compositionally biased region" description="Low complexity" evidence="11">
    <location>
        <begin position="245"/>
        <end position="268"/>
    </location>
</feature>
<comment type="catalytic activity">
    <reaction evidence="8">
        <text>L-seryl-[protein] + ATP = O-phospho-L-seryl-[protein] + ADP + H(+)</text>
        <dbReference type="Rhea" id="RHEA:17989"/>
        <dbReference type="Rhea" id="RHEA-COMP:9863"/>
        <dbReference type="Rhea" id="RHEA-COMP:11604"/>
        <dbReference type="ChEBI" id="CHEBI:15378"/>
        <dbReference type="ChEBI" id="CHEBI:29999"/>
        <dbReference type="ChEBI" id="CHEBI:30616"/>
        <dbReference type="ChEBI" id="CHEBI:83421"/>
        <dbReference type="ChEBI" id="CHEBI:456216"/>
        <dbReference type="EC" id="2.7.11.1"/>
    </reaction>
</comment>
<dbReference type="SUPFAM" id="SSF56112">
    <property type="entry name" value="Protein kinase-like (PK-like)"/>
    <property type="match status" value="1"/>
</dbReference>
<evidence type="ECO:0000256" key="8">
    <source>
        <dbReference type="ARBA" id="ARBA00048679"/>
    </source>
</evidence>
<evidence type="ECO:0000259" key="12">
    <source>
        <dbReference type="PROSITE" id="PS50011"/>
    </source>
</evidence>
<accession>A0A4P9Z1B4</accession>
<proteinExistence type="inferred from homology"/>
<evidence type="ECO:0000256" key="7">
    <source>
        <dbReference type="ARBA" id="ARBA00047899"/>
    </source>
</evidence>
<evidence type="ECO:0000256" key="11">
    <source>
        <dbReference type="SAM" id="MobiDB-lite"/>
    </source>
</evidence>
<feature type="region of interest" description="Disordered" evidence="11">
    <location>
        <begin position="210"/>
        <end position="289"/>
    </location>
</feature>
<dbReference type="EC" id="2.7.11.1" evidence="1"/>
<dbReference type="PANTHER" id="PTHR47634">
    <property type="entry name" value="PROTEIN KINASE DOMAIN-CONTAINING PROTEIN-RELATED"/>
    <property type="match status" value="1"/>
</dbReference>
<dbReference type="InterPro" id="IPR000719">
    <property type="entry name" value="Prot_kinase_dom"/>
</dbReference>
<dbReference type="AlphaFoldDB" id="A0A4P9Z1B4"/>
<dbReference type="InterPro" id="IPR011009">
    <property type="entry name" value="Kinase-like_dom_sf"/>
</dbReference>
<evidence type="ECO:0000256" key="1">
    <source>
        <dbReference type="ARBA" id="ARBA00012513"/>
    </source>
</evidence>
<evidence type="ECO:0000256" key="10">
    <source>
        <dbReference type="RuleBase" id="RU000304"/>
    </source>
</evidence>
<dbReference type="InterPro" id="IPR008271">
    <property type="entry name" value="Ser/Thr_kinase_AS"/>
</dbReference>
<dbReference type="PANTHER" id="PTHR47634:SF9">
    <property type="entry name" value="PROTEIN KINASE DOMAIN-CONTAINING PROTEIN-RELATED"/>
    <property type="match status" value="1"/>
</dbReference>
<dbReference type="Pfam" id="PF00069">
    <property type="entry name" value="Pkinase"/>
    <property type="match status" value="2"/>
</dbReference>
<keyword evidence="2 10" id="KW-0723">Serine/threonine-protein kinase</keyword>
<dbReference type="GO" id="GO:0005737">
    <property type="term" value="C:cytoplasm"/>
    <property type="evidence" value="ECO:0007669"/>
    <property type="project" value="TreeGrafter"/>
</dbReference>
<name>A0A4P9Z1B4_9FUNG</name>
<keyword evidence="6 9" id="KW-0067">ATP-binding</keyword>
<feature type="domain" description="Protein kinase" evidence="12">
    <location>
        <begin position="45"/>
        <end position="468"/>
    </location>
</feature>
<dbReference type="FunFam" id="1.10.510.10:FF:000409">
    <property type="entry name" value="CMGC/SRPK protein kinase"/>
    <property type="match status" value="1"/>
</dbReference>
<gene>
    <name evidence="13" type="ORF">SYNPS1DRAFT_16058</name>
</gene>
<protein>
    <recommendedName>
        <fullName evidence="1">non-specific serine/threonine protein kinase</fullName>
        <ecNumber evidence="1">2.7.11.1</ecNumber>
    </recommendedName>
</protein>
<organism evidence="13 14">
    <name type="scientific">Syncephalis pseudoplumigaleata</name>
    <dbReference type="NCBI Taxonomy" id="1712513"/>
    <lineage>
        <taxon>Eukaryota</taxon>
        <taxon>Fungi</taxon>
        <taxon>Fungi incertae sedis</taxon>
        <taxon>Zoopagomycota</taxon>
        <taxon>Zoopagomycotina</taxon>
        <taxon>Zoopagomycetes</taxon>
        <taxon>Zoopagales</taxon>
        <taxon>Piptocephalidaceae</taxon>
        <taxon>Syncephalis</taxon>
    </lineage>
</organism>
<dbReference type="GO" id="GO:0050684">
    <property type="term" value="P:regulation of mRNA processing"/>
    <property type="evidence" value="ECO:0007669"/>
    <property type="project" value="TreeGrafter"/>
</dbReference>
<evidence type="ECO:0000313" key="14">
    <source>
        <dbReference type="Proteomes" id="UP000278143"/>
    </source>
</evidence>
<keyword evidence="4 9" id="KW-0547">Nucleotide-binding</keyword>
<comment type="similarity">
    <text evidence="10">Belongs to the protein kinase superfamily.</text>
</comment>
<feature type="binding site" evidence="9">
    <location>
        <position position="74"/>
    </location>
    <ligand>
        <name>ATP</name>
        <dbReference type="ChEBI" id="CHEBI:30616"/>
    </ligand>
</feature>
<dbReference type="GO" id="GO:0000245">
    <property type="term" value="P:spliceosomal complex assembly"/>
    <property type="evidence" value="ECO:0007669"/>
    <property type="project" value="TreeGrafter"/>
</dbReference>
<dbReference type="PROSITE" id="PS00108">
    <property type="entry name" value="PROTEIN_KINASE_ST"/>
    <property type="match status" value="1"/>
</dbReference>
<evidence type="ECO:0000256" key="4">
    <source>
        <dbReference type="ARBA" id="ARBA00022741"/>
    </source>
</evidence>
<dbReference type="PROSITE" id="PS50011">
    <property type="entry name" value="PROTEIN_KINASE_DOM"/>
    <property type="match status" value="1"/>
</dbReference>
<dbReference type="GO" id="GO:0005634">
    <property type="term" value="C:nucleus"/>
    <property type="evidence" value="ECO:0007669"/>
    <property type="project" value="TreeGrafter"/>
</dbReference>
<dbReference type="OrthoDB" id="2649at2759"/>
<evidence type="ECO:0000256" key="5">
    <source>
        <dbReference type="ARBA" id="ARBA00022777"/>
    </source>
</evidence>
<dbReference type="Gene3D" id="3.30.200.20">
    <property type="entry name" value="Phosphorylase Kinase, domain 1"/>
    <property type="match status" value="1"/>
</dbReference>
<keyword evidence="5 13" id="KW-0418">Kinase</keyword>
<dbReference type="InterPro" id="IPR017441">
    <property type="entry name" value="Protein_kinase_ATP_BS"/>
</dbReference>
<dbReference type="SMART" id="SM00220">
    <property type="entry name" value="S_TKc"/>
    <property type="match status" value="1"/>
</dbReference>
<dbReference type="GO" id="GO:0005524">
    <property type="term" value="F:ATP binding"/>
    <property type="evidence" value="ECO:0007669"/>
    <property type="project" value="UniProtKB-UniRule"/>
</dbReference>
<evidence type="ECO:0000256" key="3">
    <source>
        <dbReference type="ARBA" id="ARBA00022679"/>
    </source>
</evidence>
<feature type="compositionally biased region" description="Low complexity" evidence="11">
    <location>
        <begin position="280"/>
        <end position="289"/>
    </location>
</feature>
<keyword evidence="3" id="KW-0808">Transferase</keyword>
<dbReference type="CDD" id="cd14136">
    <property type="entry name" value="STKc_SRPK"/>
    <property type="match status" value="1"/>
</dbReference>
<dbReference type="EMBL" id="KZ989852">
    <property type="protein sequence ID" value="RKP25180.1"/>
    <property type="molecule type" value="Genomic_DNA"/>
</dbReference>
<evidence type="ECO:0000256" key="6">
    <source>
        <dbReference type="ARBA" id="ARBA00022840"/>
    </source>
</evidence>
<dbReference type="GO" id="GO:0004674">
    <property type="term" value="F:protein serine/threonine kinase activity"/>
    <property type="evidence" value="ECO:0007669"/>
    <property type="project" value="UniProtKB-KW"/>
</dbReference>
<sequence length="498" mass="55204">MRHSEDYTDGDDHDELSMEEEDLEDYCKGGYHAVSIGETFKDGRYTILRKLGWGHFSTVWLARDAECERYVALKVVKSAQHYTETAVDEIKLLTKVVEANPQAPGRAHVVQLLDHFRHRGPNGVHVCMVFEVLGENLLSLIKKYKHRGIPEPVVQQIVRQVLLGLDYLHRECGIIHTDLKPENVLVCVDDVDALVDRWLALDSAQTMEKEAGQSQESLLRKPSKSKTVKQLPSLPLRSANTSPRTSPAATGNGSAAATGTDGDMAAMAVDDDDNARPCPSEAGSSRSSMSSVATAATSIPASELNITVKIADLGNACWTDYHFTNDIQTRQYRSPEVIIGAKWHQSADMWSMACMTFELLTGDYLFDPQTGPRYTKDEDHIAQVIELLGFFPKHLALSGKQSGEIFNRRGELRHIHRLRYWRLPDVLAEKYHYPRQKAELLASFLLPMLDLNHEKRASARTMLQHAWIASVSTPASATSAAAAASTSATTAAPAQNSK</sequence>
<dbReference type="InterPro" id="IPR051334">
    <property type="entry name" value="SRPK"/>
</dbReference>
<evidence type="ECO:0000256" key="2">
    <source>
        <dbReference type="ARBA" id="ARBA00022527"/>
    </source>
</evidence>
<dbReference type="FunFam" id="3.30.200.20:FF:000076">
    <property type="entry name" value="CMGC/SRPK protein kinase"/>
    <property type="match status" value="1"/>
</dbReference>
<keyword evidence="14" id="KW-1185">Reference proteome</keyword>
<feature type="region of interest" description="Disordered" evidence="11">
    <location>
        <begin position="479"/>
        <end position="498"/>
    </location>
</feature>
<dbReference type="Proteomes" id="UP000278143">
    <property type="component" value="Unassembled WGS sequence"/>
</dbReference>
<reference evidence="14" key="1">
    <citation type="journal article" date="2018" name="Nat. Microbiol.">
        <title>Leveraging single-cell genomics to expand the fungal tree of life.</title>
        <authorList>
            <person name="Ahrendt S.R."/>
            <person name="Quandt C.A."/>
            <person name="Ciobanu D."/>
            <person name="Clum A."/>
            <person name="Salamov A."/>
            <person name="Andreopoulos B."/>
            <person name="Cheng J.F."/>
            <person name="Woyke T."/>
            <person name="Pelin A."/>
            <person name="Henrissat B."/>
            <person name="Reynolds N.K."/>
            <person name="Benny G.L."/>
            <person name="Smith M.E."/>
            <person name="James T.Y."/>
            <person name="Grigoriev I.V."/>
        </authorList>
    </citation>
    <scope>NUCLEOTIDE SEQUENCE [LARGE SCALE GENOMIC DNA]</scope>
    <source>
        <strain evidence="14">Benny S71-1</strain>
    </source>
</reference>
<comment type="catalytic activity">
    <reaction evidence="7">
        <text>L-threonyl-[protein] + ATP = O-phospho-L-threonyl-[protein] + ADP + H(+)</text>
        <dbReference type="Rhea" id="RHEA:46608"/>
        <dbReference type="Rhea" id="RHEA-COMP:11060"/>
        <dbReference type="Rhea" id="RHEA-COMP:11605"/>
        <dbReference type="ChEBI" id="CHEBI:15378"/>
        <dbReference type="ChEBI" id="CHEBI:30013"/>
        <dbReference type="ChEBI" id="CHEBI:30616"/>
        <dbReference type="ChEBI" id="CHEBI:61977"/>
        <dbReference type="ChEBI" id="CHEBI:456216"/>
        <dbReference type="EC" id="2.7.11.1"/>
    </reaction>
</comment>
<evidence type="ECO:0000313" key="13">
    <source>
        <dbReference type="EMBL" id="RKP25180.1"/>
    </source>
</evidence>
<evidence type="ECO:0000256" key="9">
    <source>
        <dbReference type="PROSITE-ProRule" id="PRU10141"/>
    </source>
</evidence>
<dbReference type="Gene3D" id="1.10.510.10">
    <property type="entry name" value="Transferase(Phosphotransferase) domain 1"/>
    <property type="match status" value="1"/>
</dbReference>